<dbReference type="PANTHER" id="PTHR21112">
    <property type="entry name" value="CHEMOSENSORY PROTEIN A 29A-RELATED"/>
    <property type="match status" value="1"/>
</dbReference>
<dbReference type="Proteomes" id="UP000801492">
    <property type="component" value="Unassembled WGS sequence"/>
</dbReference>
<evidence type="ECO:0008006" key="3">
    <source>
        <dbReference type="Google" id="ProtNLM"/>
    </source>
</evidence>
<proteinExistence type="predicted"/>
<evidence type="ECO:0000313" key="2">
    <source>
        <dbReference type="Proteomes" id="UP000801492"/>
    </source>
</evidence>
<organism evidence="1 2">
    <name type="scientific">Ignelater luminosus</name>
    <name type="common">Cucubano</name>
    <name type="synonym">Pyrophorus luminosus</name>
    <dbReference type="NCBI Taxonomy" id="2038154"/>
    <lineage>
        <taxon>Eukaryota</taxon>
        <taxon>Metazoa</taxon>
        <taxon>Ecdysozoa</taxon>
        <taxon>Arthropoda</taxon>
        <taxon>Hexapoda</taxon>
        <taxon>Insecta</taxon>
        <taxon>Pterygota</taxon>
        <taxon>Neoptera</taxon>
        <taxon>Endopterygota</taxon>
        <taxon>Coleoptera</taxon>
        <taxon>Polyphaga</taxon>
        <taxon>Elateriformia</taxon>
        <taxon>Elateroidea</taxon>
        <taxon>Elateridae</taxon>
        <taxon>Agrypninae</taxon>
        <taxon>Pyrophorini</taxon>
        <taxon>Ignelater</taxon>
    </lineage>
</organism>
<keyword evidence="2" id="KW-1185">Reference proteome</keyword>
<dbReference type="InterPro" id="IPR010512">
    <property type="entry name" value="DUF1091"/>
</dbReference>
<protein>
    <recommendedName>
        <fullName evidence="3">MD-2-related lipid-recognition domain-containing protein</fullName>
    </recommendedName>
</protein>
<comment type="caution">
    <text evidence="1">The sequence shown here is derived from an EMBL/GenBank/DDBJ whole genome shotgun (WGS) entry which is preliminary data.</text>
</comment>
<dbReference type="EMBL" id="VTPC01090598">
    <property type="protein sequence ID" value="KAF2882648.1"/>
    <property type="molecule type" value="Genomic_DNA"/>
</dbReference>
<gene>
    <name evidence="1" type="ORF">ILUMI_23512</name>
</gene>
<dbReference type="OrthoDB" id="8180029at2759"/>
<dbReference type="PANTHER" id="PTHR21112:SF0">
    <property type="entry name" value="CHEMOSENSORY PROTEIN A 29A-RELATED"/>
    <property type="match status" value="1"/>
</dbReference>
<dbReference type="AlphaFoldDB" id="A0A8K0CDR0"/>
<evidence type="ECO:0000313" key="1">
    <source>
        <dbReference type="EMBL" id="KAF2882648.1"/>
    </source>
</evidence>
<dbReference type="Pfam" id="PF06477">
    <property type="entry name" value="DUF1091"/>
    <property type="match status" value="1"/>
</dbReference>
<sequence length="184" mass="21613">MDIFIYIIKIFLALPFLILPIGCTQTLYKLIPEHCEVTNINRSLVDMKIGKCYKLSRTELYLNLSFYPRADVLNNDMEQVLITGYQFRSNEYRKGPIEFMMGVCSFFLSKDYDIPHMLSNSNLKCPLRKGVNYYVYKASPNATNMPPLIPEGRWKMQLDFLYLNRYTIFSVEWYGGVEYINIFG</sequence>
<accession>A0A8K0CDR0</accession>
<reference evidence="1" key="1">
    <citation type="submission" date="2019-08" db="EMBL/GenBank/DDBJ databases">
        <title>The genome of the North American firefly Photinus pyralis.</title>
        <authorList>
            <consortium name="Photinus pyralis genome working group"/>
            <person name="Fallon T.R."/>
            <person name="Sander Lower S.E."/>
            <person name="Weng J.-K."/>
        </authorList>
    </citation>
    <scope>NUCLEOTIDE SEQUENCE</scope>
    <source>
        <strain evidence="1">TRF0915ILg1</strain>
        <tissue evidence="1">Whole body</tissue>
    </source>
</reference>
<name>A0A8K0CDR0_IGNLU</name>